<accession>M2BJY4</accession>
<comment type="caution">
    <text evidence="1">The sequence shown here is derived from an EMBL/GenBank/DDBJ whole genome shotgun (WGS) entry which is preliminary data.</text>
</comment>
<reference evidence="1" key="1">
    <citation type="submission" date="2012-01" db="EMBL/GenBank/DDBJ databases">
        <title>The Genome Sequence of Treponema denticola H1-T.</title>
        <authorList>
            <consortium name="The Broad Institute Genome Sequencing Platform"/>
            <person name="Earl A."/>
            <person name="Ward D."/>
            <person name="Feldgarden M."/>
            <person name="Gevers D."/>
            <person name="Blanton J.M."/>
            <person name="Fenno C.J."/>
            <person name="Baranova O.V."/>
            <person name="Mathney J."/>
            <person name="Dewhirst F.E."/>
            <person name="Izard J."/>
            <person name="Young S.K."/>
            <person name="Zeng Q."/>
            <person name="Gargeya S."/>
            <person name="Fitzgerald M."/>
            <person name="Haas B."/>
            <person name="Abouelleil A."/>
            <person name="Alvarado L."/>
            <person name="Arachchi H.M."/>
            <person name="Berlin A."/>
            <person name="Chapman S.B."/>
            <person name="Gearin G."/>
            <person name="Goldberg J."/>
            <person name="Griggs A."/>
            <person name="Gujja S."/>
            <person name="Hansen M."/>
            <person name="Heiman D."/>
            <person name="Howarth C."/>
            <person name="Larimer J."/>
            <person name="Lui A."/>
            <person name="MacDonald P.J.P."/>
            <person name="McCowen C."/>
            <person name="Montmayeur A."/>
            <person name="Murphy C."/>
            <person name="Neiman D."/>
            <person name="Pearson M."/>
            <person name="Priest M."/>
            <person name="Roberts A."/>
            <person name="Saif S."/>
            <person name="Shea T."/>
            <person name="Sisk P."/>
            <person name="Stolte C."/>
            <person name="Sykes S."/>
            <person name="Wortman J."/>
            <person name="Nusbaum C."/>
            <person name="Birren B."/>
        </authorList>
    </citation>
    <scope>NUCLEOTIDE SEQUENCE [LARGE SCALE GENOMIC DNA]</scope>
    <source>
        <strain evidence="1">H1-T</strain>
    </source>
</reference>
<gene>
    <name evidence="1" type="ORF">HMPREF9725_01722</name>
</gene>
<name>M2BJY4_TREDN</name>
<proteinExistence type="predicted"/>
<protein>
    <submittedName>
        <fullName evidence="1">Uncharacterized protein</fullName>
    </submittedName>
</protein>
<dbReference type="PATRIC" id="fig|999431.4.peg.1776"/>
<dbReference type="RefSeq" id="WP_002689090.1">
    <property type="nucleotide sequence ID" value="NZ_CM001794.1"/>
</dbReference>
<dbReference type="EMBL" id="AGDW01000019">
    <property type="protein sequence ID" value="EMB29695.1"/>
    <property type="molecule type" value="Genomic_DNA"/>
</dbReference>
<dbReference type="Proteomes" id="UP000011708">
    <property type="component" value="Chromosome"/>
</dbReference>
<organism evidence="1">
    <name type="scientific">Treponema denticola H1-T</name>
    <dbReference type="NCBI Taxonomy" id="999431"/>
    <lineage>
        <taxon>Bacteria</taxon>
        <taxon>Pseudomonadati</taxon>
        <taxon>Spirochaetota</taxon>
        <taxon>Spirochaetia</taxon>
        <taxon>Spirochaetales</taxon>
        <taxon>Treponemataceae</taxon>
        <taxon>Treponema</taxon>
    </lineage>
</organism>
<evidence type="ECO:0000313" key="1">
    <source>
        <dbReference type="EMBL" id="EMB29695.1"/>
    </source>
</evidence>
<dbReference type="AlphaFoldDB" id="M2BJY4"/>
<dbReference type="HOGENOM" id="CLU_745846_0_0_12"/>
<sequence length="371" mass="42652">MTKEQVIEAVNRLTESYNSLRDTFNTDFNEVKRQAALLQPLYKNGQIIWDGREDFQMTDEPLTNLIGVGTGAISKYGKWNAQYIIKFTEHTIISNCETQTPVNYIVIKIKLPENKDGAFFIKYANSDNWRHGITTAWMCKTDKSIKKLLGSQVADKHSDYGKSVVFSPKNQDAWDSRYYQWIAFNYNKEDIIKDNDGYSYIALSSSSSDWYLGGWAVAERNTDFMWTPARIFDLDFYNPTNKSTSNSLSGGLTNSYFAANKKHTNIRIPYSKTENLIIGILCWADHYTPSPIFTGFKTNAEFNFDKIVCGNFAKIKQNLPNYQWGFVHVPENEVIQNTIEINGLKLLQFNIDVLENERAFHFAGMFTETEV</sequence>